<proteinExistence type="predicted"/>
<sequence length="58" mass="6742">MEGHRWKLTCICGFAYWLEELELYSIRKRGKSLQIGNCFLLITVCACVLFCSFVYGMP</sequence>
<reference evidence="2" key="1">
    <citation type="submission" date="2018-02" db="EMBL/GenBank/DDBJ databases">
        <title>Rhizophora mucronata_Transcriptome.</title>
        <authorList>
            <person name="Meera S.P."/>
            <person name="Sreeshan A."/>
            <person name="Augustine A."/>
        </authorList>
    </citation>
    <scope>NUCLEOTIDE SEQUENCE</scope>
    <source>
        <tissue evidence="2">Leaf</tissue>
    </source>
</reference>
<keyword evidence="1" id="KW-0812">Transmembrane</keyword>
<keyword evidence="1" id="KW-1133">Transmembrane helix</keyword>
<dbReference type="AlphaFoldDB" id="A0A2P2M278"/>
<feature type="transmembrane region" description="Helical" evidence="1">
    <location>
        <begin position="35"/>
        <end position="55"/>
    </location>
</feature>
<organism evidence="2">
    <name type="scientific">Rhizophora mucronata</name>
    <name type="common">Asiatic mangrove</name>
    <dbReference type="NCBI Taxonomy" id="61149"/>
    <lineage>
        <taxon>Eukaryota</taxon>
        <taxon>Viridiplantae</taxon>
        <taxon>Streptophyta</taxon>
        <taxon>Embryophyta</taxon>
        <taxon>Tracheophyta</taxon>
        <taxon>Spermatophyta</taxon>
        <taxon>Magnoliopsida</taxon>
        <taxon>eudicotyledons</taxon>
        <taxon>Gunneridae</taxon>
        <taxon>Pentapetalae</taxon>
        <taxon>rosids</taxon>
        <taxon>fabids</taxon>
        <taxon>Malpighiales</taxon>
        <taxon>Rhizophoraceae</taxon>
        <taxon>Rhizophora</taxon>
    </lineage>
</organism>
<evidence type="ECO:0000313" key="2">
    <source>
        <dbReference type="EMBL" id="MBX24304.1"/>
    </source>
</evidence>
<evidence type="ECO:0000256" key="1">
    <source>
        <dbReference type="SAM" id="Phobius"/>
    </source>
</evidence>
<name>A0A2P2M278_RHIMU</name>
<dbReference type="EMBL" id="GGEC01043820">
    <property type="protein sequence ID" value="MBX24304.1"/>
    <property type="molecule type" value="Transcribed_RNA"/>
</dbReference>
<accession>A0A2P2M278</accession>
<protein>
    <submittedName>
        <fullName evidence="2">Uncharacterized protein</fullName>
    </submittedName>
</protein>
<keyword evidence="1" id="KW-0472">Membrane</keyword>